<proteinExistence type="inferred from homology"/>
<protein>
    <recommendedName>
        <fullName evidence="8">Mediator of RNA polymerase II transcription subunit 8</fullName>
    </recommendedName>
    <alternativeName>
        <fullName evidence="8">Mediator complex subunit 8</fullName>
    </alternativeName>
</protein>
<comment type="subunit">
    <text evidence="3 8">Component of the Mediator complex.</text>
</comment>
<gene>
    <name evidence="8" type="primary">MED8</name>
</gene>
<evidence type="ECO:0000256" key="1">
    <source>
        <dbReference type="ARBA" id="ARBA00004123"/>
    </source>
</evidence>
<evidence type="ECO:0000256" key="4">
    <source>
        <dbReference type="ARBA" id="ARBA00023015"/>
    </source>
</evidence>
<evidence type="ECO:0000256" key="6">
    <source>
        <dbReference type="ARBA" id="ARBA00023163"/>
    </source>
</evidence>
<dbReference type="GO" id="GO:0016592">
    <property type="term" value="C:mediator complex"/>
    <property type="evidence" value="ECO:0007669"/>
    <property type="project" value="InterPro"/>
</dbReference>
<comment type="similarity">
    <text evidence="2 8">Belongs to the Mediator complex subunit 8 family.</text>
</comment>
<evidence type="ECO:0000256" key="2">
    <source>
        <dbReference type="ARBA" id="ARBA00005716"/>
    </source>
</evidence>
<comment type="function">
    <text evidence="8">Component of the Mediator complex, a coactivator involved in the regulated transcription of nearly all RNA polymerase II-dependent genes. Mediator functions as a bridge to convey information from gene-specific regulatory proteins to the basal RNA polymerase II transcription machinery. Mediator is recruited to promoters by direct interactions with regulatory proteins and serves as a scaffold for the assembly of a functional preinitiation complex with RNA polymerase II and the general transcription factors.</text>
</comment>
<evidence type="ECO:0000256" key="8">
    <source>
        <dbReference type="RuleBase" id="RU364144"/>
    </source>
</evidence>
<name>A0A914Y7X2_9BILA</name>
<evidence type="ECO:0000256" key="3">
    <source>
        <dbReference type="ARBA" id="ARBA00011837"/>
    </source>
</evidence>
<evidence type="ECO:0000256" key="5">
    <source>
        <dbReference type="ARBA" id="ARBA00023159"/>
    </source>
</evidence>
<keyword evidence="6 8" id="KW-0804">Transcription</keyword>
<sequence length="223" mass="24996">MNFPPPPGVVTVPIRLNRPDEVKSSIDNLEAKLVNVKRGIEELLLSLDAQDKVSWPAFTTKCSSLASDLSTLQANLRKSLLMNSNEDNGEFIKNQLILPHTISPDVNPKLMALTENRVPVWNHETAPSFLRTKLSPTIEGEIAEVERDLQNINTSKNDYVKRITFLNRSLDNICSAVAEQMNQNKPSNKAKQPMFKNDETEMLVRGIYGGENILKGSNTAQRR</sequence>
<dbReference type="GO" id="GO:0070847">
    <property type="term" value="C:core mediator complex"/>
    <property type="evidence" value="ECO:0007669"/>
    <property type="project" value="TreeGrafter"/>
</dbReference>
<dbReference type="Pfam" id="PF10232">
    <property type="entry name" value="Med8"/>
    <property type="match status" value="1"/>
</dbReference>
<evidence type="ECO:0000313" key="10">
    <source>
        <dbReference type="WBParaSite" id="PSU_v2.g13699.t1"/>
    </source>
</evidence>
<keyword evidence="4 8" id="KW-0805">Transcription regulation</keyword>
<dbReference type="GO" id="GO:0003712">
    <property type="term" value="F:transcription coregulator activity"/>
    <property type="evidence" value="ECO:0007669"/>
    <property type="project" value="InterPro"/>
</dbReference>
<dbReference type="WBParaSite" id="PSU_v2.g13699.t1">
    <property type="protein sequence ID" value="PSU_v2.g13699.t1"/>
    <property type="gene ID" value="PSU_v2.g13699"/>
</dbReference>
<dbReference type="GO" id="GO:0006357">
    <property type="term" value="P:regulation of transcription by RNA polymerase II"/>
    <property type="evidence" value="ECO:0007669"/>
    <property type="project" value="InterPro"/>
</dbReference>
<dbReference type="PANTHER" id="PTHR13074">
    <property type="entry name" value="MEDIATOR OF RNA POLYMERASE II TRANSCRIPTION SUBUNIT 8"/>
    <property type="match status" value="1"/>
</dbReference>
<evidence type="ECO:0000256" key="7">
    <source>
        <dbReference type="ARBA" id="ARBA00023242"/>
    </source>
</evidence>
<organism evidence="9 10">
    <name type="scientific">Panagrolaimus superbus</name>
    <dbReference type="NCBI Taxonomy" id="310955"/>
    <lineage>
        <taxon>Eukaryota</taxon>
        <taxon>Metazoa</taxon>
        <taxon>Ecdysozoa</taxon>
        <taxon>Nematoda</taxon>
        <taxon>Chromadorea</taxon>
        <taxon>Rhabditida</taxon>
        <taxon>Tylenchina</taxon>
        <taxon>Panagrolaimomorpha</taxon>
        <taxon>Panagrolaimoidea</taxon>
        <taxon>Panagrolaimidae</taxon>
        <taxon>Panagrolaimus</taxon>
    </lineage>
</organism>
<evidence type="ECO:0000313" key="9">
    <source>
        <dbReference type="Proteomes" id="UP000887577"/>
    </source>
</evidence>
<keyword evidence="5 8" id="KW-0010">Activator</keyword>
<dbReference type="PANTHER" id="PTHR13074:SF9">
    <property type="entry name" value="MEDIATOR OF RNA POLYMERASE II TRANSCRIPTION SUBUNIT 8"/>
    <property type="match status" value="1"/>
</dbReference>
<keyword evidence="9" id="KW-1185">Reference proteome</keyword>
<dbReference type="Proteomes" id="UP000887577">
    <property type="component" value="Unplaced"/>
</dbReference>
<reference evidence="10" key="1">
    <citation type="submission" date="2022-11" db="UniProtKB">
        <authorList>
            <consortium name="WormBaseParasite"/>
        </authorList>
    </citation>
    <scope>IDENTIFICATION</scope>
</reference>
<accession>A0A914Y7X2</accession>
<dbReference type="InterPro" id="IPR019364">
    <property type="entry name" value="Mediatior_Med8_fun/met"/>
</dbReference>
<dbReference type="AlphaFoldDB" id="A0A914Y7X2"/>
<comment type="subcellular location">
    <subcellularLocation>
        <location evidence="1 8">Nucleus</location>
    </subcellularLocation>
</comment>
<keyword evidence="7 8" id="KW-0539">Nucleus</keyword>
<dbReference type="GO" id="GO:0000978">
    <property type="term" value="F:RNA polymerase II cis-regulatory region sequence-specific DNA binding"/>
    <property type="evidence" value="ECO:0007669"/>
    <property type="project" value="TreeGrafter"/>
</dbReference>